<name>H8GX63_DEIGI</name>
<evidence type="ECO:0000256" key="6">
    <source>
        <dbReference type="ARBA" id="ARBA00023136"/>
    </source>
</evidence>
<organism evidence="9 10">
    <name type="scientific">Deinococcus gobiensis (strain DSM 21396 / JCM 16679 / CGMCC 1.7299 / I-0)</name>
    <dbReference type="NCBI Taxonomy" id="745776"/>
    <lineage>
        <taxon>Bacteria</taxon>
        <taxon>Thermotogati</taxon>
        <taxon>Deinococcota</taxon>
        <taxon>Deinococci</taxon>
        <taxon>Deinococcales</taxon>
        <taxon>Deinococcaceae</taxon>
        <taxon>Deinococcus</taxon>
    </lineage>
</organism>
<dbReference type="PANTHER" id="PTHR23501:SF197">
    <property type="entry name" value="COMD"/>
    <property type="match status" value="1"/>
</dbReference>
<protein>
    <submittedName>
        <fullName evidence="9">Drug transport protein, putative</fullName>
    </submittedName>
</protein>
<dbReference type="HOGENOM" id="CLU_000960_2_5_0"/>
<dbReference type="InterPro" id="IPR011701">
    <property type="entry name" value="MFS"/>
</dbReference>
<dbReference type="OrthoDB" id="52797at2"/>
<evidence type="ECO:0000256" key="4">
    <source>
        <dbReference type="ARBA" id="ARBA00022692"/>
    </source>
</evidence>
<keyword evidence="4 7" id="KW-0812">Transmembrane</keyword>
<keyword evidence="10" id="KW-1185">Reference proteome</keyword>
<dbReference type="InterPro" id="IPR020846">
    <property type="entry name" value="MFS_dom"/>
</dbReference>
<dbReference type="Proteomes" id="UP000007575">
    <property type="component" value="Chromosome"/>
</dbReference>
<keyword evidence="6 7" id="KW-0472">Membrane</keyword>
<evidence type="ECO:0000256" key="7">
    <source>
        <dbReference type="SAM" id="Phobius"/>
    </source>
</evidence>
<reference evidence="9 10" key="1">
    <citation type="journal article" date="2012" name="PLoS ONE">
        <title>Genome sequence and transcriptome analysis of the radioresistant bacterium Deinococcus gobiensis: insights into the extreme environmental adaptations.</title>
        <authorList>
            <person name="Yuan M."/>
            <person name="Chen M."/>
            <person name="Zhang W."/>
            <person name="Lu W."/>
            <person name="Wang J."/>
            <person name="Yang M."/>
            <person name="Zhao P."/>
            <person name="Tang R."/>
            <person name="Li X."/>
            <person name="Hao Y."/>
            <person name="Zhou Z."/>
            <person name="Zhan Y."/>
            <person name="Yu H."/>
            <person name="Teng C."/>
            <person name="Yan Y."/>
            <person name="Ping S."/>
            <person name="Wang Y."/>
            <person name="Lin M."/>
        </authorList>
    </citation>
    <scope>NUCLEOTIDE SEQUENCE [LARGE SCALE GENOMIC DNA]</scope>
    <source>
        <strain evidence="9 10">I-0</strain>
    </source>
</reference>
<dbReference type="InterPro" id="IPR004638">
    <property type="entry name" value="EmrB-like"/>
</dbReference>
<dbReference type="KEGG" id="dgo:DGo_CA0676"/>
<feature type="transmembrane region" description="Helical" evidence="7">
    <location>
        <begin position="358"/>
        <end position="374"/>
    </location>
</feature>
<keyword evidence="5 7" id="KW-1133">Transmembrane helix</keyword>
<dbReference type="SUPFAM" id="SSF103473">
    <property type="entry name" value="MFS general substrate transporter"/>
    <property type="match status" value="1"/>
</dbReference>
<dbReference type="STRING" id="745776.DGo_CA0676"/>
<proteinExistence type="predicted"/>
<dbReference type="Gene3D" id="1.20.1250.20">
    <property type="entry name" value="MFS general substrate transporter like domains"/>
    <property type="match status" value="1"/>
</dbReference>
<feature type="transmembrane region" description="Helical" evidence="7">
    <location>
        <begin position="62"/>
        <end position="81"/>
    </location>
</feature>
<feature type="transmembrane region" description="Helical" evidence="7">
    <location>
        <begin position="132"/>
        <end position="154"/>
    </location>
</feature>
<feature type="transmembrane region" description="Helical" evidence="7">
    <location>
        <begin position="330"/>
        <end position="351"/>
    </location>
</feature>
<dbReference type="CDD" id="cd17502">
    <property type="entry name" value="MFS_Azr1_MDR_like"/>
    <property type="match status" value="1"/>
</dbReference>
<dbReference type="GO" id="GO:0005886">
    <property type="term" value="C:plasma membrane"/>
    <property type="evidence" value="ECO:0007669"/>
    <property type="project" value="UniProtKB-SubCell"/>
</dbReference>
<feature type="transmembrane region" description="Helical" evidence="7">
    <location>
        <begin position="161"/>
        <end position="179"/>
    </location>
</feature>
<dbReference type="eggNOG" id="COG0477">
    <property type="taxonomic scope" value="Bacteria"/>
</dbReference>
<feature type="transmembrane region" description="Helical" evidence="7">
    <location>
        <begin position="191"/>
        <end position="210"/>
    </location>
</feature>
<evidence type="ECO:0000256" key="5">
    <source>
        <dbReference type="ARBA" id="ARBA00022989"/>
    </source>
</evidence>
<evidence type="ECO:0000256" key="1">
    <source>
        <dbReference type="ARBA" id="ARBA00004651"/>
    </source>
</evidence>
<feature type="transmembrane region" description="Helical" evidence="7">
    <location>
        <begin position="222"/>
        <end position="243"/>
    </location>
</feature>
<feature type="transmembrane region" description="Helical" evidence="7">
    <location>
        <begin position="294"/>
        <end position="318"/>
    </location>
</feature>
<evidence type="ECO:0000259" key="8">
    <source>
        <dbReference type="PROSITE" id="PS50850"/>
    </source>
</evidence>
<dbReference type="AlphaFoldDB" id="H8GX63"/>
<dbReference type="PANTHER" id="PTHR23501">
    <property type="entry name" value="MAJOR FACILITATOR SUPERFAMILY"/>
    <property type="match status" value="1"/>
</dbReference>
<gene>
    <name evidence="9" type="ordered locus">DGo_CA0676</name>
</gene>
<dbReference type="Pfam" id="PF07690">
    <property type="entry name" value="MFS_1"/>
    <property type="match status" value="1"/>
</dbReference>
<keyword evidence="2" id="KW-0813">Transport</keyword>
<feature type="transmembrane region" description="Helical" evidence="7">
    <location>
        <begin position="597"/>
        <end position="615"/>
    </location>
</feature>
<feature type="domain" description="Major facilitator superfamily (MFS) profile" evidence="8">
    <location>
        <begin position="28"/>
        <end position="619"/>
    </location>
</feature>
<keyword evidence="3" id="KW-1003">Cell membrane</keyword>
<dbReference type="RefSeq" id="WP_014684086.1">
    <property type="nucleotide sequence ID" value="NC_017790.1"/>
</dbReference>
<dbReference type="PATRIC" id="fig|745776.4.peg.693"/>
<dbReference type="FunFam" id="1.20.1720.10:FF:000004">
    <property type="entry name" value="EmrB/QacA family drug resistance transporter"/>
    <property type="match status" value="1"/>
</dbReference>
<sequence length="634" mass="66563">MTQTSPPATTGQHINYAETLDLRTKQLIVAGVLLGLFLSALDQTIVSTALPRIARELDGLSLYSWVTTAYLLTSSAMVPIYGKLSDLYGRKPILMIGIVIFLLGSALCGLSGEPFLGNLFGGGMMQLVVFRGVQGIGAAALASVAFAIVADIFAPRDRAKYQGLFGAVFGLSSVIGPLLGGFLTDSLSWRWVFYVNLPLGLIALAFIFAKMPRLASGLKAKVDYLGAALIIVFTVPLLLALTWGADGNYAWGSPQLLSLFALSAAALVAFLFAESRHPSPIVPLGLFRNRTFTWVMISRFLVGAGFLGAILFLTLFLVNVRGFSATGAGTATIPLTIGFIIGAQSAGLLAARLGRYKWLIVGALSLATVAFIWLSTITADTSYPMLAARMVLVGLGLGPTVSLFTLAAQSAVSRQEIGVATSSGTFFQQMGGTIGVALFGAVLTSALGTQFKTNFAEVVRNAPPQLQSQLATVQNGSGGAQGGQAFDAEAAKQKAEAGIKAGFAQQYQTIETAVRSGDPAQFAALKQNAQLPEALRSGLAGVPDQAVQSPAGQTQVLTRVRQSFDTAQTEVLAQTDRSLDGVSRAIKVSFANSVARIYAVGIFVIALALIAALFIPDRRLGSRDPQAAPVMDAH</sequence>
<dbReference type="Gene3D" id="1.20.1720.10">
    <property type="entry name" value="Multidrug resistance protein D"/>
    <property type="match status" value="1"/>
</dbReference>
<dbReference type="NCBIfam" id="TIGR00711">
    <property type="entry name" value="efflux_EmrB"/>
    <property type="match status" value="1"/>
</dbReference>
<dbReference type="InterPro" id="IPR036259">
    <property type="entry name" value="MFS_trans_sf"/>
</dbReference>
<comment type="subcellular location">
    <subcellularLocation>
        <location evidence="1">Cell membrane</location>
        <topology evidence="1">Multi-pass membrane protein</topology>
    </subcellularLocation>
</comment>
<evidence type="ECO:0000256" key="3">
    <source>
        <dbReference type="ARBA" id="ARBA00022475"/>
    </source>
</evidence>
<feature type="transmembrane region" description="Helical" evidence="7">
    <location>
        <begin position="386"/>
        <end position="408"/>
    </location>
</feature>
<evidence type="ECO:0000313" key="10">
    <source>
        <dbReference type="Proteomes" id="UP000007575"/>
    </source>
</evidence>
<feature type="transmembrane region" description="Helical" evidence="7">
    <location>
        <begin position="255"/>
        <end position="273"/>
    </location>
</feature>
<evidence type="ECO:0000256" key="2">
    <source>
        <dbReference type="ARBA" id="ARBA00022448"/>
    </source>
</evidence>
<accession>H8GX63</accession>
<dbReference type="PROSITE" id="PS50850">
    <property type="entry name" value="MFS"/>
    <property type="match status" value="1"/>
</dbReference>
<dbReference type="GO" id="GO:0022857">
    <property type="term" value="F:transmembrane transporter activity"/>
    <property type="evidence" value="ECO:0007669"/>
    <property type="project" value="InterPro"/>
</dbReference>
<feature type="transmembrane region" description="Helical" evidence="7">
    <location>
        <begin position="27"/>
        <end position="50"/>
    </location>
</feature>
<feature type="transmembrane region" description="Helical" evidence="7">
    <location>
        <begin position="93"/>
        <end position="112"/>
    </location>
</feature>
<evidence type="ECO:0000313" key="9">
    <source>
        <dbReference type="EMBL" id="AFD24603.1"/>
    </source>
</evidence>
<dbReference type="EMBL" id="CP002191">
    <property type="protein sequence ID" value="AFD24603.1"/>
    <property type="molecule type" value="Genomic_DNA"/>
</dbReference>